<keyword evidence="3 6" id="KW-0812">Transmembrane</keyword>
<evidence type="ECO:0000313" key="8">
    <source>
        <dbReference type="Proteomes" id="UP000324632"/>
    </source>
</evidence>
<comment type="subcellular location">
    <subcellularLocation>
        <location evidence="1">Membrane</location>
        <topology evidence="1">Multi-pass membrane protein</topology>
    </subcellularLocation>
</comment>
<keyword evidence="2" id="KW-0813">Transport</keyword>
<keyword evidence="4 6" id="KW-1133">Transmembrane helix</keyword>
<dbReference type="Pfam" id="PF00209">
    <property type="entry name" value="SNF"/>
    <property type="match status" value="1"/>
</dbReference>
<dbReference type="PANTHER" id="PTHR11616">
    <property type="entry name" value="SODIUM/CHLORIDE DEPENDENT TRANSPORTER"/>
    <property type="match status" value="1"/>
</dbReference>
<dbReference type="GO" id="GO:0005332">
    <property type="term" value="F:gamma-aminobutyric acid:sodium:chloride symporter activity"/>
    <property type="evidence" value="ECO:0007669"/>
    <property type="project" value="TreeGrafter"/>
</dbReference>
<accession>A0A5A9P0K6</accession>
<dbReference type="Proteomes" id="UP000324632">
    <property type="component" value="Chromosome 11"/>
</dbReference>
<feature type="transmembrane region" description="Helical" evidence="6">
    <location>
        <begin position="88"/>
        <end position="113"/>
    </location>
</feature>
<evidence type="ECO:0000256" key="2">
    <source>
        <dbReference type="ARBA" id="ARBA00022448"/>
    </source>
</evidence>
<feature type="transmembrane region" description="Helical" evidence="6">
    <location>
        <begin position="16"/>
        <end position="41"/>
    </location>
</feature>
<evidence type="ECO:0000256" key="5">
    <source>
        <dbReference type="ARBA" id="ARBA00023136"/>
    </source>
</evidence>
<evidence type="ECO:0000256" key="4">
    <source>
        <dbReference type="ARBA" id="ARBA00022989"/>
    </source>
</evidence>
<protein>
    <submittedName>
        <fullName evidence="7">Sodium-and chloride-dependent GABA transporter 2</fullName>
    </submittedName>
</protein>
<dbReference type="SUPFAM" id="SSF161070">
    <property type="entry name" value="SNF-like"/>
    <property type="match status" value="1"/>
</dbReference>
<keyword evidence="5 6" id="KW-0472">Membrane</keyword>
<organism evidence="7 8">
    <name type="scientific">Triplophysa tibetana</name>
    <dbReference type="NCBI Taxonomy" id="1572043"/>
    <lineage>
        <taxon>Eukaryota</taxon>
        <taxon>Metazoa</taxon>
        <taxon>Chordata</taxon>
        <taxon>Craniata</taxon>
        <taxon>Vertebrata</taxon>
        <taxon>Euteleostomi</taxon>
        <taxon>Actinopterygii</taxon>
        <taxon>Neopterygii</taxon>
        <taxon>Teleostei</taxon>
        <taxon>Ostariophysi</taxon>
        <taxon>Cypriniformes</taxon>
        <taxon>Nemacheilidae</taxon>
        <taxon>Triplophysa</taxon>
    </lineage>
</organism>
<keyword evidence="8" id="KW-1185">Reference proteome</keyword>
<evidence type="ECO:0000256" key="6">
    <source>
        <dbReference type="SAM" id="Phobius"/>
    </source>
</evidence>
<proteinExistence type="predicted"/>
<dbReference type="PANTHER" id="PTHR11616:SF237">
    <property type="entry name" value="TRANSPORTER"/>
    <property type="match status" value="1"/>
</dbReference>
<name>A0A5A9P0K6_9TELE</name>
<dbReference type="PRINTS" id="PR00176">
    <property type="entry name" value="NANEUSMPORT"/>
</dbReference>
<feature type="transmembrane region" description="Helical" evidence="6">
    <location>
        <begin position="133"/>
        <end position="153"/>
    </location>
</feature>
<dbReference type="InterPro" id="IPR000175">
    <property type="entry name" value="Na/ntran_symport"/>
</dbReference>
<evidence type="ECO:0000256" key="1">
    <source>
        <dbReference type="ARBA" id="ARBA00004141"/>
    </source>
</evidence>
<dbReference type="GO" id="GO:0005886">
    <property type="term" value="C:plasma membrane"/>
    <property type="evidence" value="ECO:0007669"/>
    <property type="project" value="TreeGrafter"/>
</dbReference>
<gene>
    <name evidence="7" type="ORF">E1301_Tti017596</name>
</gene>
<comment type="caution">
    <text evidence="7">The sequence shown here is derived from an EMBL/GenBank/DDBJ whole genome shotgun (WGS) entry which is preliminary data.</text>
</comment>
<dbReference type="AlphaFoldDB" id="A0A5A9P0K6"/>
<feature type="transmembrane region" description="Helical" evidence="6">
    <location>
        <begin position="47"/>
        <end position="67"/>
    </location>
</feature>
<evidence type="ECO:0000256" key="3">
    <source>
        <dbReference type="ARBA" id="ARBA00022692"/>
    </source>
</evidence>
<dbReference type="GO" id="GO:0042995">
    <property type="term" value="C:cell projection"/>
    <property type="evidence" value="ECO:0007669"/>
    <property type="project" value="TreeGrafter"/>
</dbReference>
<dbReference type="EMBL" id="SOYY01000011">
    <property type="protein sequence ID" value="KAA0714549.1"/>
    <property type="molecule type" value="Genomic_DNA"/>
</dbReference>
<evidence type="ECO:0000313" key="7">
    <source>
        <dbReference type="EMBL" id="KAA0714549.1"/>
    </source>
</evidence>
<sequence length="195" mass="22837">MDLFPTVLRKTGRREIFLLIFCLICFFGQLVMVTEVGIYVFQLFDYYACNGACVLFLSVFESLAMGWTFGAERMFDIIEDMTKTRPNYIFLLCWKYLTPLVSLASLVCSLVQYQPLTFNRWYVYPGWAYALGWLLALSSILLVPGWALGRLFTGKGNLRQRWRQLCSPDRNLPLTCKQRTEMQQMMRTTEMEDFI</sequence>
<reference evidence="7 8" key="1">
    <citation type="journal article" date="2019" name="Mol. Ecol. Resour.">
        <title>Chromosome-level genome assembly of Triplophysa tibetana, a fish adapted to the harsh high-altitude environment of the Tibetan Plateau.</title>
        <authorList>
            <person name="Yang X."/>
            <person name="Liu H."/>
            <person name="Ma Z."/>
            <person name="Zou Y."/>
            <person name="Zou M."/>
            <person name="Mao Y."/>
            <person name="Li X."/>
            <person name="Wang H."/>
            <person name="Chen T."/>
            <person name="Wang W."/>
            <person name="Yang R."/>
        </authorList>
    </citation>
    <scope>NUCLEOTIDE SEQUENCE [LARGE SCALE GENOMIC DNA]</scope>
    <source>
        <strain evidence="7">TTIB1903HZAU</strain>
        <tissue evidence="7">Muscle</tissue>
    </source>
</reference>
<dbReference type="PROSITE" id="PS50267">
    <property type="entry name" value="NA_NEUROTRAN_SYMP_3"/>
    <property type="match status" value="1"/>
</dbReference>
<dbReference type="InterPro" id="IPR037272">
    <property type="entry name" value="SNS_sf"/>
</dbReference>